<dbReference type="RefSeq" id="WP_036524712.1">
    <property type="nucleotide sequence ID" value="NZ_JFYZ01000003.1"/>
</dbReference>
<feature type="transmembrane region" description="Helical" evidence="6">
    <location>
        <begin position="40"/>
        <end position="59"/>
    </location>
</feature>
<evidence type="ECO:0000313" key="8">
    <source>
        <dbReference type="EMBL" id="EZP83439.1"/>
    </source>
</evidence>
<evidence type="ECO:0000256" key="6">
    <source>
        <dbReference type="SAM" id="Phobius"/>
    </source>
</evidence>
<dbReference type="PANTHER" id="PTHR22911">
    <property type="entry name" value="ACYL-MALONYL CONDENSING ENZYME-RELATED"/>
    <property type="match status" value="1"/>
</dbReference>
<feature type="domain" description="EamA" evidence="7">
    <location>
        <begin position="2"/>
        <end position="134"/>
    </location>
</feature>
<dbReference type="Pfam" id="PF00892">
    <property type="entry name" value="EamA"/>
    <property type="match status" value="2"/>
</dbReference>
<keyword evidence="5 6" id="KW-0472">Membrane</keyword>
<dbReference type="SUPFAM" id="SSF103481">
    <property type="entry name" value="Multidrug resistance efflux transporter EmrE"/>
    <property type="match status" value="2"/>
</dbReference>
<evidence type="ECO:0000256" key="2">
    <source>
        <dbReference type="ARBA" id="ARBA00009853"/>
    </source>
</evidence>
<dbReference type="eggNOG" id="COG0697">
    <property type="taxonomic scope" value="Bacteria"/>
</dbReference>
<feature type="transmembrane region" description="Helical" evidence="6">
    <location>
        <begin position="71"/>
        <end position="90"/>
    </location>
</feature>
<name>A0A031K2K7_9SPHN</name>
<evidence type="ECO:0000256" key="1">
    <source>
        <dbReference type="ARBA" id="ARBA00004141"/>
    </source>
</evidence>
<keyword evidence="3 6" id="KW-0812">Transmembrane</keyword>
<evidence type="ECO:0000256" key="3">
    <source>
        <dbReference type="ARBA" id="ARBA00022692"/>
    </source>
</evidence>
<evidence type="ECO:0000256" key="5">
    <source>
        <dbReference type="ARBA" id="ARBA00023136"/>
    </source>
</evidence>
<dbReference type="InterPro" id="IPR000620">
    <property type="entry name" value="EamA_dom"/>
</dbReference>
<gene>
    <name evidence="8" type="ORF">BV97_01550</name>
</gene>
<sequence>MLAIALRLAAMVMLSTMFMLVKLAGEAGVSLPELVFWRQAMAVPIILGWLAATGNLGLLRTRRMSSHAMRATSGTAGLCCNIGAATLLPLPVGTTLGFTAPLFAVIITALVLREQVGPWRWTAVVLGFIGVLVIAQPGGAPVPALGLAAGLGAGLIVAVVSFQIRDLSRTEAPIACVFWFAFYGSLFAAILLPLYGTAHGTYEWLLLVAIGLAGTLAQFLITSALRLGQVATVVVMDYTALIWATLYGWTIWGHVPSAAMWLGAPIIVAAGLIITSREHFLARRVSPTSAIDESVTEEAAQGT</sequence>
<comment type="subcellular location">
    <subcellularLocation>
        <location evidence="1">Membrane</location>
        <topology evidence="1">Multi-pass membrane protein</topology>
    </subcellularLocation>
</comment>
<keyword evidence="4 6" id="KW-1133">Transmembrane helix</keyword>
<feature type="domain" description="EamA" evidence="7">
    <location>
        <begin position="145"/>
        <end position="275"/>
    </location>
</feature>
<dbReference type="EMBL" id="JFYZ01000003">
    <property type="protein sequence ID" value="EZP83439.1"/>
    <property type="molecule type" value="Genomic_DNA"/>
</dbReference>
<feature type="transmembrane region" description="Helical" evidence="6">
    <location>
        <begin position="96"/>
        <end position="112"/>
    </location>
</feature>
<accession>A0A031K2K7</accession>
<comment type="similarity">
    <text evidence="2">Belongs to the drug/metabolite transporter (DMT) superfamily. 10 TMS drug/metabolite exporter (DME) (TC 2.A.7.3) family.</text>
</comment>
<comment type="caution">
    <text evidence="8">The sequence shown here is derived from an EMBL/GenBank/DDBJ whole genome shotgun (WGS) entry which is preliminary data.</text>
</comment>
<evidence type="ECO:0000313" key="9">
    <source>
        <dbReference type="Proteomes" id="UP000024329"/>
    </source>
</evidence>
<proteinExistence type="inferred from homology"/>
<protein>
    <submittedName>
        <fullName evidence="8">Putative permease</fullName>
    </submittedName>
</protein>
<dbReference type="Proteomes" id="UP000024329">
    <property type="component" value="Unassembled WGS sequence"/>
</dbReference>
<feature type="transmembrane region" description="Helical" evidence="6">
    <location>
        <begin position="174"/>
        <end position="195"/>
    </location>
</feature>
<feature type="transmembrane region" description="Helical" evidence="6">
    <location>
        <begin position="258"/>
        <end position="275"/>
    </location>
</feature>
<dbReference type="GO" id="GO:0016020">
    <property type="term" value="C:membrane"/>
    <property type="evidence" value="ECO:0007669"/>
    <property type="project" value="UniProtKB-SubCell"/>
</dbReference>
<reference evidence="8 9" key="1">
    <citation type="submission" date="2014-03" db="EMBL/GenBank/DDBJ databases">
        <title>Whole genome sequence of Novosphingobium resinovorum KF1.</title>
        <authorList>
            <person name="Gan H.M."/>
            <person name="Gan H.Y."/>
            <person name="Chew T.H."/>
            <person name="Savka M.A."/>
        </authorList>
    </citation>
    <scope>NUCLEOTIDE SEQUENCE [LARGE SCALE GENOMIC DNA]</scope>
    <source>
        <strain evidence="8 9">KF1</strain>
    </source>
</reference>
<dbReference type="PATRIC" id="fig|158500.4.peg.1588"/>
<feature type="transmembrane region" description="Helical" evidence="6">
    <location>
        <begin position="142"/>
        <end position="162"/>
    </location>
</feature>
<dbReference type="InterPro" id="IPR037185">
    <property type="entry name" value="EmrE-like"/>
</dbReference>
<organism evidence="8 9">
    <name type="scientific">Novosphingobium resinovorum</name>
    <dbReference type="NCBI Taxonomy" id="158500"/>
    <lineage>
        <taxon>Bacteria</taxon>
        <taxon>Pseudomonadati</taxon>
        <taxon>Pseudomonadota</taxon>
        <taxon>Alphaproteobacteria</taxon>
        <taxon>Sphingomonadales</taxon>
        <taxon>Sphingomonadaceae</taxon>
        <taxon>Novosphingobium</taxon>
    </lineage>
</organism>
<evidence type="ECO:0000259" key="7">
    <source>
        <dbReference type="Pfam" id="PF00892"/>
    </source>
</evidence>
<dbReference type="AlphaFoldDB" id="A0A031K2K7"/>
<dbReference type="STRING" id="158500.BES08_04405"/>
<dbReference type="PANTHER" id="PTHR22911:SF6">
    <property type="entry name" value="SOLUTE CARRIER FAMILY 35 MEMBER G1"/>
    <property type="match status" value="1"/>
</dbReference>
<feature type="transmembrane region" description="Helical" evidence="6">
    <location>
        <begin position="233"/>
        <end position="252"/>
    </location>
</feature>
<feature type="transmembrane region" description="Helical" evidence="6">
    <location>
        <begin position="201"/>
        <end position="221"/>
    </location>
</feature>
<feature type="transmembrane region" description="Helical" evidence="6">
    <location>
        <begin position="119"/>
        <end position="136"/>
    </location>
</feature>
<evidence type="ECO:0000256" key="4">
    <source>
        <dbReference type="ARBA" id="ARBA00022989"/>
    </source>
</evidence>